<sequence length="53" mass="6135">MAKGKQRHCWSCINYPATNTKCRIINILVTANRKACKAHKFDPAFRSEQLRSK</sequence>
<name>A0A8S5PZH0_9CAUD</name>
<evidence type="ECO:0000313" key="1">
    <source>
        <dbReference type="EMBL" id="DAE12463.1"/>
    </source>
</evidence>
<organism evidence="1">
    <name type="scientific">CrAss-like virus sp. ctjK323</name>
    <dbReference type="NCBI Taxonomy" id="2825839"/>
    <lineage>
        <taxon>Viruses</taxon>
        <taxon>Duplodnaviria</taxon>
        <taxon>Heunggongvirae</taxon>
        <taxon>Uroviricota</taxon>
        <taxon>Caudoviricetes</taxon>
        <taxon>Crassvirales</taxon>
    </lineage>
</organism>
<accession>A0A8S5PZH0</accession>
<reference evidence="1" key="1">
    <citation type="journal article" date="2021" name="Proc. Natl. Acad. Sci. U.S.A.">
        <title>A Catalog of Tens of Thousands of Viruses from Human Metagenomes Reveals Hidden Associations with Chronic Diseases.</title>
        <authorList>
            <person name="Tisza M.J."/>
            <person name="Buck C.B."/>
        </authorList>
    </citation>
    <scope>NUCLEOTIDE SEQUENCE</scope>
    <source>
        <strain evidence="1">CtjK323</strain>
    </source>
</reference>
<protein>
    <submittedName>
        <fullName evidence="1">Uncharacterized protein</fullName>
    </submittedName>
</protein>
<dbReference type="EMBL" id="BK015552">
    <property type="protein sequence ID" value="DAE12463.1"/>
    <property type="molecule type" value="Genomic_DNA"/>
</dbReference>
<proteinExistence type="predicted"/>